<accession>A0ABX9G9D2</accession>
<evidence type="ECO:0000313" key="3">
    <source>
        <dbReference type="EMBL" id="RBP19781.1"/>
    </source>
</evidence>
<organism evidence="3 4">
    <name type="scientific">Achromobacter marplatensis</name>
    <dbReference type="NCBI Taxonomy" id="470868"/>
    <lineage>
        <taxon>Bacteria</taxon>
        <taxon>Pseudomonadati</taxon>
        <taxon>Pseudomonadota</taxon>
        <taxon>Betaproteobacteria</taxon>
        <taxon>Burkholderiales</taxon>
        <taxon>Alcaligenaceae</taxon>
        <taxon>Achromobacter</taxon>
    </lineage>
</organism>
<dbReference type="PANTHER" id="PTHR36180:SF2">
    <property type="entry name" value="BRO FAMILY PROTEIN"/>
    <property type="match status" value="1"/>
</dbReference>
<feature type="domain" description="Bro-N" evidence="2">
    <location>
        <begin position="1"/>
        <end position="107"/>
    </location>
</feature>
<evidence type="ECO:0000259" key="2">
    <source>
        <dbReference type="PROSITE" id="PS51750"/>
    </source>
</evidence>
<dbReference type="Proteomes" id="UP000252124">
    <property type="component" value="Unassembled WGS sequence"/>
</dbReference>
<gene>
    <name evidence="3" type="ORF">DFP87_104116</name>
</gene>
<protein>
    <submittedName>
        <fullName evidence="3">BRO family protein</fullName>
    </submittedName>
</protein>
<dbReference type="EMBL" id="QNRM01000004">
    <property type="protein sequence ID" value="RBP19781.1"/>
    <property type="molecule type" value="Genomic_DNA"/>
</dbReference>
<evidence type="ECO:0000313" key="4">
    <source>
        <dbReference type="Proteomes" id="UP000252124"/>
    </source>
</evidence>
<proteinExistence type="predicted"/>
<reference evidence="3 4" key="1">
    <citation type="submission" date="2018-06" db="EMBL/GenBank/DDBJ databases">
        <title>Genomic Encyclopedia of Type Strains, Phase III (KMG-III): the genomes of soil and plant-associated and newly described type strains.</title>
        <authorList>
            <person name="Whitman W."/>
        </authorList>
    </citation>
    <scope>NUCLEOTIDE SEQUENCE [LARGE SCALE GENOMIC DNA]</scope>
    <source>
        <strain evidence="3 4">CECT 7342</strain>
    </source>
</reference>
<dbReference type="RefSeq" id="WP_088589173.1">
    <property type="nucleotide sequence ID" value="NZ_CADIJU010000002.1"/>
</dbReference>
<dbReference type="SMART" id="SM01040">
    <property type="entry name" value="Bro-N"/>
    <property type="match status" value="1"/>
</dbReference>
<dbReference type="PANTHER" id="PTHR36180">
    <property type="entry name" value="DNA-BINDING PROTEIN-RELATED-RELATED"/>
    <property type="match status" value="1"/>
</dbReference>
<dbReference type="Pfam" id="PF02498">
    <property type="entry name" value="Bro-N"/>
    <property type="match status" value="1"/>
</dbReference>
<evidence type="ECO:0000256" key="1">
    <source>
        <dbReference type="SAM" id="Coils"/>
    </source>
</evidence>
<sequence>MSNITRLFNPEFSFSVRAVEIDGEVYLVGRDVALALGYADTVNAIKQHCRGVAKHHPIPDSLGRVQETRILSEGDMYRLIVNSHLPTAEKFEAWVFDEVLPTIRKTGRYSAPMSPAELLVAQAQALLQQERRLSQAEQAVVEVRQQVGQLAETRVWDHCPQNCEPITKIRARMNKRYGLPAWVVDMVMRELPLSLKVHGMVRNNHESAEGSHYEVWAVADVTRVFKQFVSECTQETAWFATHPMIPERFKLRQVEGEAA</sequence>
<keyword evidence="4" id="KW-1185">Reference proteome</keyword>
<dbReference type="GeneID" id="99730031"/>
<feature type="coiled-coil region" evidence="1">
    <location>
        <begin position="119"/>
        <end position="153"/>
    </location>
</feature>
<keyword evidence="1" id="KW-0175">Coiled coil</keyword>
<name>A0ABX9G9D2_9BURK</name>
<dbReference type="PROSITE" id="PS51750">
    <property type="entry name" value="BRO_N"/>
    <property type="match status" value="1"/>
</dbReference>
<dbReference type="InterPro" id="IPR003497">
    <property type="entry name" value="BRO_N_domain"/>
</dbReference>
<comment type="caution">
    <text evidence="3">The sequence shown here is derived from an EMBL/GenBank/DDBJ whole genome shotgun (WGS) entry which is preliminary data.</text>
</comment>